<proteinExistence type="predicted"/>
<gene>
    <name evidence="1" type="ORF">GGI19_000517</name>
</gene>
<name>A0A9W8LDN5_9FUNG</name>
<keyword evidence="2" id="KW-1185">Reference proteome</keyword>
<protein>
    <submittedName>
        <fullName evidence="1">Uncharacterized protein</fullName>
    </submittedName>
</protein>
<reference evidence="1" key="1">
    <citation type="submission" date="2022-07" db="EMBL/GenBank/DDBJ databases">
        <title>Phylogenomic reconstructions and comparative analyses of Kickxellomycotina fungi.</title>
        <authorList>
            <person name="Reynolds N.K."/>
            <person name="Stajich J.E."/>
            <person name="Barry K."/>
            <person name="Grigoriev I.V."/>
            <person name="Crous P."/>
            <person name="Smith M.E."/>
        </authorList>
    </citation>
    <scope>NUCLEOTIDE SEQUENCE</scope>
    <source>
        <strain evidence="1">BCRC 34297</strain>
    </source>
</reference>
<dbReference type="AlphaFoldDB" id="A0A9W8LDN5"/>
<dbReference type="EMBL" id="JANBUH010000014">
    <property type="protein sequence ID" value="KAJ2756862.1"/>
    <property type="molecule type" value="Genomic_DNA"/>
</dbReference>
<dbReference type="Proteomes" id="UP001140011">
    <property type="component" value="Unassembled WGS sequence"/>
</dbReference>
<comment type="caution">
    <text evidence="1">The sequence shown here is derived from an EMBL/GenBank/DDBJ whole genome shotgun (WGS) entry which is preliminary data.</text>
</comment>
<dbReference type="OrthoDB" id="5529877at2759"/>
<organism evidence="1 2">
    <name type="scientific">Coemansia pectinata</name>
    <dbReference type="NCBI Taxonomy" id="1052879"/>
    <lineage>
        <taxon>Eukaryota</taxon>
        <taxon>Fungi</taxon>
        <taxon>Fungi incertae sedis</taxon>
        <taxon>Zoopagomycota</taxon>
        <taxon>Kickxellomycotina</taxon>
        <taxon>Kickxellomycetes</taxon>
        <taxon>Kickxellales</taxon>
        <taxon>Kickxellaceae</taxon>
        <taxon>Coemansia</taxon>
    </lineage>
</organism>
<evidence type="ECO:0000313" key="1">
    <source>
        <dbReference type="EMBL" id="KAJ2756862.1"/>
    </source>
</evidence>
<evidence type="ECO:0000313" key="2">
    <source>
        <dbReference type="Proteomes" id="UP001140011"/>
    </source>
</evidence>
<accession>A0A9W8LDN5</accession>
<sequence length="861" mass="97491">MRTPSLLQFLPPHAIELIVSHVAGSSRLRFDNVTESSEGYAVLLMPLLSVCRDFRATVLARFCKIHTLDLTCFSDQGNDKRLRWPKQLRGIGFPTHLHAQELAITLGVFSVYNGTALKELLREPHADFLFPMVRSLKVTLTQTTRQQRLLASIPAAQDIEPNIRAFVQRIRLMAPTTRKVCILLQSRSTNESQFVVQHLSSLVAQLSQLGNTVEHNYDCRPMRLEPPPTDISSLVHMDWSEINGALLMQLARHNALTLRTLNIYLREAESITHLIQNVDGSSVQYPYLTLLRLERQQYLAEDGEEEEVQEQQPLPVFPGATPFPHLRHLSFTDGYSFGDDTPFRGNAGTLDYLDLYLTPDLIGILRERQVFTHNSHPKLQCVRLLFESARPHSYFDTDVSFMKFVLSIGPNARVRELDSWLATLPLRPVIPLLGEYSCIQVLSLPYIAIDLWDVITLVRTLPLLTDLHTHLFKPQVWPSGISKHKLPAYVIANYAPMGERLRCWRLAGLNGMEVKVVVKCVLLLALVCPNFDYAAVSVDSRELFMAYLKKAITVSSFGLASAGAQISQATGLGMRECLELSLYDIGKASWHYDPDSFLQSMVDRMTGFIEEHYPVPVPVNYRAVSNFMWVDMNDCIRIHDMLRGKFNWTEAEYERAAALRAQGLTYKEVARHLSPTLRGGSAGSALRRYLSPKVVREPTSAGELEETSRLVDEYAGKYPVPEIARKIYMQLNLGNRRGWNSTVSRLLAAHPHYQAKLSGFDYIDLANRITTDQTTTKPAAKELDVPRLALKIHVSDMNSRLFSSAWTGEETRKLLDYVQTCNSKLDVVYFSKLLGTKSSKQCTHKMSYLRHKGILSHIPKV</sequence>